<dbReference type="Pfam" id="PF12911">
    <property type="entry name" value="OppC_N"/>
    <property type="match status" value="1"/>
</dbReference>
<sequence length="76" mass="8541">MSNIFNNPAWLRLKKNKGAMAGLLVIIIAIFVAIFCYFIAPDTSPYSNRIILETGGGKPGFQKQFLLVKKNEKPKR</sequence>
<evidence type="ECO:0000313" key="3">
    <source>
        <dbReference type="EMBL" id="MCH5600367.1"/>
    </source>
</evidence>
<feature type="domain" description="Oligopeptide transport permease C-like N-terminal" evidence="2">
    <location>
        <begin position="9"/>
        <end position="43"/>
    </location>
</feature>
<evidence type="ECO:0000256" key="1">
    <source>
        <dbReference type="SAM" id="Phobius"/>
    </source>
</evidence>
<feature type="transmembrane region" description="Helical" evidence="1">
    <location>
        <begin position="21"/>
        <end position="40"/>
    </location>
</feature>
<gene>
    <name evidence="3" type="ORF">MKP09_21835</name>
</gene>
<keyword evidence="1" id="KW-0472">Membrane</keyword>
<accession>A0ABS9SPS0</accession>
<dbReference type="Proteomes" id="UP001202248">
    <property type="component" value="Unassembled WGS sequence"/>
</dbReference>
<evidence type="ECO:0000259" key="2">
    <source>
        <dbReference type="Pfam" id="PF12911"/>
    </source>
</evidence>
<dbReference type="RefSeq" id="WP_240832461.1">
    <property type="nucleotide sequence ID" value="NZ_JAKWBL010000004.1"/>
</dbReference>
<keyword evidence="1" id="KW-1133">Transmembrane helix</keyword>
<dbReference type="InterPro" id="IPR025966">
    <property type="entry name" value="OppC_N"/>
</dbReference>
<comment type="caution">
    <text evidence="3">The sequence shown here is derived from an EMBL/GenBank/DDBJ whole genome shotgun (WGS) entry which is preliminary data.</text>
</comment>
<keyword evidence="4" id="KW-1185">Reference proteome</keyword>
<protein>
    <recommendedName>
        <fullName evidence="2">Oligopeptide transport permease C-like N-terminal domain-containing protein</fullName>
    </recommendedName>
</protein>
<evidence type="ECO:0000313" key="4">
    <source>
        <dbReference type="Proteomes" id="UP001202248"/>
    </source>
</evidence>
<name>A0ABS9SPS0_9BACT</name>
<dbReference type="EMBL" id="JAKWBL010000004">
    <property type="protein sequence ID" value="MCH5600367.1"/>
    <property type="molecule type" value="Genomic_DNA"/>
</dbReference>
<proteinExistence type="predicted"/>
<keyword evidence="1" id="KW-0812">Transmembrane</keyword>
<organism evidence="3 4">
    <name type="scientific">Niabella ginsengisoli</name>
    <dbReference type="NCBI Taxonomy" id="522298"/>
    <lineage>
        <taxon>Bacteria</taxon>
        <taxon>Pseudomonadati</taxon>
        <taxon>Bacteroidota</taxon>
        <taxon>Chitinophagia</taxon>
        <taxon>Chitinophagales</taxon>
        <taxon>Chitinophagaceae</taxon>
        <taxon>Niabella</taxon>
    </lineage>
</organism>
<reference evidence="3 4" key="1">
    <citation type="submission" date="2022-02" db="EMBL/GenBank/DDBJ databases">
        <authorList>
            <person name="Min J."/>
        </authorList>
    </citation>
    <scope>NUCLEOTIDE SEQUENCE [LARGE SCALE GENOMIC DNA]</scope>
    <source>
        <strain evidence="3 4">GR10-1</strain>
    </source>
</reference>